<gene>
    <name evidence="1" type="ORF">IHE51_01900</name>
</gene>
<sequence length="211" mass="23626">MSLLDAFKKKGETAVPDISGMVSAGMSDQDIIDSLKQQGYDNSVIRQALMAKGTQQQQAQQTQTPQVMQPIQQVQQQSIDQTVQQPVKQDQSKAAMSEESLDTIQAILEQIIEEKWKASSSEVEFLKNSVKKVDDFSHSISEQLDKLSQRVDTIQNMMIGKTEEYNKALMDVNVELEAFNKVIDKLVPAMSDSIKELRDLISNFKSQNPSA</sequence>
<dbReference type="EMBL" id="JADFAR010000023">
    <property type="protein sequence ID" value="MBE5728590.1"/>
    <property type="molecule type" value="Genomic_DNA"/>
</dbReference>
<protein>
    <submittedName>
        <fullName evidence="1">Uncharacterized protein</fullName>
    </submittedName>
</protein>
<dbReference type="AlphaFoldDB" id="A0A8T3UVS5"/>
<comment type="caution">
    <text evidence="1">The sequence shown here is derived from an EMBL/GenBank/DDBJ whole genome shotgun (WGS) entry which is preliminary data.</text>
</comment>
<proteinExistence type="predicted"/>
<evidence type="ECO:0000313" key="2">
    <source>
        <dbReference type="Proteomes" id="UP000718571"/>
    </source>
</evidence>
<name>A0A8T3UVS5_9ARCH</name>
<accession>A0A8T3UVS5</accession>
<dbReference type="Proteomes" id="UP000718571">
    <property type="component" value="Unassembled WGS sequence"/>
</dbReference>
<reference evidence="1 2" key="1">
    <citation type="submission" date="2020-09" db="EMBL/GenBank/DDBJ databases">
        <title>Genomic characterization of a novel Parvarchaeota family in acid mine drainage sediments.</title>
        <authorList>
            <person name="Luo Z.-H."/>
        </authorList>
    </citation>
    <scope>NUCLEOTIDE SEQUENCE [LARGE SCALE GENOMIC DNA]</scope>
    <source>
        <strain evidence="1">MAS1_bins.189</strain>
    </source>
</reference>
<organism evidence="1 2">
    <name type="scientific">Candidatus Acidifodinimicrobium mancum</name>
    <dbReference type="NCBI Taxonomy" id="2898728"/>
    <lineage>
        <taxon>Archaea</taxon>
        <taxon>Candidatus Parvarchaeota</taxon>
        <taxon>Candidatus Acidifodinimicrobiaceae</taxon>
        <taxon>Candidatus Acidifodinimicrobium</taxon>
    </lineage>
</organism>
<evidence type="ECO:0000313" key="1">
    <source>
        <dbReference type="EMBL" id="MBE5728590.1"/>
    </source>
</evidence>